<gene>
    <name evidence="2" type="ORF">DEBURN_LOCUS11036</name>
</gene>
<protein>
    <submittedName>
        <fullName evidence="2">338_t:CDS:1</fullName>
    </submittedName>
</protein>
<feature type="compositionally biased region" description="Acidic residues" evidence="1">
    <location>
        <begin position="156"/>
        <end position="178"/>
    </location>
</feature>
<evidence type="ECO:0000256" key="1">
    <source>
        <dbReference type="SAM" id="MobiDB-lite"/>
    </source>
</evidence>
<comment type="caution">
    <text evidence="2">The sequence shown here is derived from an EMBL/GenBank/DDBJ whole genome shotgun (WGS) entry which is preliminary data.</text>
</comment>
<feature type="non-terminal residue" evidence="2">
    <location>
        <position position="211"/>
    </location>
</feature>
<accession>A0A9N9DJ44</accession>
<dbReference type="EMBL" id="CAJVPK010004552">
    <property type="protein sequence ID" value="CAG8637619.1"/>
    <property type="molecule type" value="Genomic_DNA"/>
</dbReference>
<proteinExistence type="predicted"/>
<sequence length="211" mass="24425">DYSSSESTRNRNSRKGPDKKPDIKGYLRIMNHLLEIFFAEVSSGPFEPTSASLKHEKDDYTKLILLSKDAYNYIREKYSKSVACIYELDLYAHPLCRWRLFDKIKISINDSSDSLFKAVTGFLKFRQKFKENLESIKDICLKYLSNEHNQNLDGEVTNEQEFSDEESEEISEKEEFSDEDIKVSSEDSTESSEEELKKCKNGALVPTINNN</sequence>
<feature type="region of interest" description="Disordered" evidence="1">
    <location>
        <begin position="1"/>
        <end position="22"/>
    </location>
</feature>
<evidence type="ECO:0000313" key="3">
    <source>
        <dbReference type="Proteomes" id="UP000789706"/>
    </source>
</evidence>
<dbReference type="Proteomes" id="UP000789706">
    <property type="component" value="Unassembled WGS sequence"/>
</dbReference>
<name>A0A9N9DJ44_9GLOM</name>
<feature type="region of interest" description="Disordered" evidence="1">
    <location>
        <begin position="155"/>
        <end position="211"/>
    </location>
</feature>
<keyword evidence="3" id="KW-1185">Reference proteome</keyword>
<dbReference type="OrthoDB" id="2447478at2759"/>
<evidence type="ECO:0000313" key="2">
    <source>
        <dbReference type="EMBL" id="CAG8637619.1"/>
    </source>
</evidence>
<organism evidence="2 3">
    <name type="scientific">Diversispora eburnea</name>
    <dbReference type="NCBI Taxonomy" id="1213867"/>
    <lineage>
        <taxon>Eukaryota</taxon>
        <taxon>Fungi</taxon>
        <taxon>Fungi incertae sedis</taxon>
        <taxon>Mucoromycota</taxon>
        <taxon>Glomeromycotina</taxon>
        <taxon>Glomeromycetes</taxon>
        <taxon>Diversisporales</taxon>
        <taxon>Diversisporaceae</taxon>
        <taxon>Diversispora</taxon>
    </lineage>
</organism>
<dbReference type="AlphaFoldDB" id="A0A9N9DJ44"/>
<reference evidence="2" key="1">
    <citation type="submission" date="2021-06" db="EMBL/GenBank/DDBJ databases">
        <authorList>
            <person name="Kallberg Y."/>
            <person name="Tangrot J."/>
            <person name="Rosling A."/>
        </authorList>
    </citation>
    <scope>NUCLEOTIDE SEQUENCE</scope>
    <source>
        <strain evidence="2">AZ414A</strain>
    </source>
</reference>